<evidence type="ECO:0008006" key="3">
    <source>
        <dbReference type="Google" id="ProtNLM"/>
    </source>
</evidence>
<name>A0ABP4JBM5_9ACTN</name>
<keyword evidence="2" id="KW-1185">Reference proteome</keyword>
<comment type="caution">
    <text evidence="1">The sequence shown here is derived from an EMBL/GenBank/DDBJ whole genome shotgun (WGS) entry which is preliminary data.</text>
</comment>
<dbReference type="Proteomes" id="UP001500973">
    <property type="component" value="Unassembled WGS sequence"/>
</dbReference>
<sequence length="65" mass="6690">MLLRITVFGTAVQLVLAHALTGLGLPGVALAPALAMAVQCAGLMVPLRRTRPQEEGTPASGVRAR</sequence>
<gene>
    <name evidence="1" type="ORF">GCM10009601_12910</name>
</gene>
<accession>A0ABP4JBM5</accession>
<reference evidence="2" key="1">
    <citation type="journal article" date="2019" name="Int. J. Syst. Evol. Microbiol.">
        <title>The Global Catalogue of Microorganisms (GCM) 10K type strain sequencing project: providing services to taxonomists for standard genome sequencing and annotation.</title>
        <authorList>
            <consortium name="The Broad Institute Genomics Platform"/>
            <consortium name="The Broad Institute Genome Sequencing Center for Infectious Disease"/>
            <person name="Wu L."/>
            <person name="Ma J."/>
        </authorList>
    </citation>
    <scope>NUCLEOTIDE SEQUENCE [LARGE SCALE GENOMIC DNA]</scope>
    <source>
        <strain evidence="2">JCM 11756</strain>
    </source>
</reference>
<dbReference type="EMBL" id="BAAAIZ010000013">
    <property type="protein sequence ID" value="GAA1417987.1"/>
    <property type="molecule type" value="Genomic_DNA"/>
</dbReference>
<protein>
    <recommendedName>
        <fullName evidence="3">MFS transporter</fullName>
    </recommendedName>
</protein>
<organism evidence="1 2">
    <name type="scientific">Streptomyces thermospinosisporus</name>
    <dbReference type="NCBI Taxonomy" id="161482"/>
    <lineage>
        <taxon>Bacteria</taxon>
        <taxon>Bacillati</taxon>
        <taxon>Actinomycetota</taxon>
        <taxon>Actinomycetes</taxon>
        <taxon>Kitasatosporales</taxon>
        <taxon>Streptomycetaceae</taxon>
        <taxon>Streptomyces</taxon>
    </lineage>
</organism>
<evidence type="ECO:0000313" key="1">
    <source>
        <dbReference type="EMBL" id="GAA1417987.1"/>
    </source>
</evidence>
<evidence type="ECO:0000313" key="2">
    <source>
        <dbReference type="Proteomes" id="UP001500973"/>
    </source>
</evidence>
<proteinExistence type="predicted"/>